<dbReference type="GO" id="GO:0016616">
    <property type="term" value="F:oxidoreductase activity, acting on the CH-OH group of donors, NAD or NADP as acceptor"/>
    <property type="evidence" value="ECO:0007669"/>
    <property type="project" value="TreeGrafter"/>
</dbReference>
<dbReference type="PANTHER" id="PTHR24322">
    <property type="entry name" value="PKSB"/>
    <property type="match status" value="1"/>
</dbReference>
<dbReference type="Gene3D" id="3.40.50.720">
    <property type="entry name" value="NAD(P)-binding Rossmann-like Domain"/>
    <property type="match status" value="1"/>
</dbReference>
<dbReference type="SUPFAM" id="SSF51735">
    <property type="entry name" value="NAD(P)-binding Rossmann-fold domains"/>
    <property type="match status" value="1"/>
</dbReference>
<dbReference type="OrthoDB" id="210852at2"/>
<evidence type="ECO:0000256" key="1">
    <source>
        <dbReference type="ARBA" id="ARBA00006484"/>
    </source>
</evidence>
<dbReference type="Pfam" id="PF00106">
    <property type="entry name" value="adh_short"/>
    <property type="match status" value="1"/>
</dbReference>
<dbReference type="Proteomes" id="UP000244081">
    <property type="component" value="Unassembled WGS sequence"/>
</dbReference>
<organism evidence="3 4">
    <name type="scientific">Breoghania corrubedonensis</name>
    <dbReference type="NCBI Taxonomy" id="665038"/>
    <lineage>
        <taxon>Bacteria</taxon>
        <taxon>Pseudomonadati</taxon>
        <taxon>Pseudomonadota</taxon>
        <taxon>Alphaproteobacteria</taxon>
        <taxon>Hyphomicrobiales</taxon>
        <taxon>Stappiaceae</taxon>
        <taxon>Breoghania</taxon>
    </lineage>
</organism>
<evidence type="ECO:0000256" key="2">
    <source>
        <dbReference type="ARBA" id="ARBA00023002"/>
    </source>
</evidence>
<name>A0A2T5US84_9HYPH</name>
<dbReference type="InterPro" id="IPR020904">
    <property type="entry name" value="Sc_DH/Rdtase_CS"/>
</dbReference>
<keyword evidence="2" id="KW-0560">Oxidoreductase</keyword>
<evidence type="ECO:0000313" key="4">
    <source>
        <dbReference type="Proteomes" id="UP000244081"/>
    </source>
</evidence>
<evidence type="ECO:0000313" key="3">
    <source>
        <dbReference type="EMBL" id="PTW54353.1"/>
    </source>
</evidence>
<sequence>MEVSGRIVVVTGGAGGIGHALAHAAAEAGASHVVVADIDGEGARRTASEVGGTGWRVDVAREDEISALIARTEDEIGPIGLFCGNAGIILRGGFEIANADWERIWKINVMAHVWTARHLVPRMAARGEGHVLITASAAGLLSQVGSAPYAVTKHGAVAVAEWMALTHGDDGIRVSLLCPQAVRTDMTAGREDSVASVDGMMTAEEVAAAGIRAVEEGRFLVLPHPQVRDYMRRRADDTDRWIGGMRKLNRTYNTPADA</sequence>
<dbReference type="EMBL" id="QAYG01000014">
    <property type="protein sequence ID" value="PTW54353.1"/>
    <property type="molecule type" value="Genomic_DNA"/>
</dbReference>
<dbReference type="InterPro" id="IPR036291">
    <property type="entry name" value="NAD(P)-bd_dom_sf"/>
</dbReference>
<proteinExistence type="inferred from homology"/>
<accession>A0A2T5US84</accession>
<gene>
    <name evidence="3" type="ORF">C8N35_11434</name>
</gene>
<dbReference type="AlphaFoldDB" id="A0A2T5US84"/>
<dbReference type="RefSeq" id="WP_107991975.1">
    <property type="nucleotide sequence ID" value="NZ_QAYG01000014.1"/>
</dbReference>
<dbReference type="PANTHER" id="PTHR24322:SF736">
    <property type="entry name" value="RETINOL DEHYDROGENASE 10"/>
    <property type="match status" value="1"/>
</dbReference>
<protein>
    <submittedName>
        <fullName evidence="3">Short-subunit dehydrogenase</fullName>
    </submittedName>
</protein>
<dbReference type="PRINTS" id="PR00081">
    <property type="entry name" value="GDHRDH"/>
</dbReference>
<reference evidence="3 4" key="1">
    <citation type="submission" date="2018-04" db="EMBL/GenBank/DDBJ databases">
        <title>Genomic Encyclopedia of Archaeal and Bacterial Type Strains, Phase II (KMG-II): from individual species to whole genera.</title>
        <authorList>
            <person name="Goeker M."/>
        </authorList>
    </citation>
    <scope>NUCLEOTIDE SEQUENCE [LARGE SCALE GENOMIC DNA]</scope>
    <source>
        <strain evidence="3 4">DSM 23382</strain>
    </source>
</reference>
<dbReference type="PROSITE" id="PS00061">
    <property type="entry name" value="ADH_SHORT"/>
    <property type="match status" value="1"/>
</dbReference>
<dbReference type="InterPro" id="IPR002347">
    <property type="entry name" value="SDR_fam"/>
</dbReference>
<keyword evidence="4" id="KW-1185">Reference proteome</keyword>
<comment type="caution">
    <text evidence="3">The sequence shown here is derived from an EMBL/GenBank/DDBJ whole genome shotgun (WGS) entry which is preliminary data.</text>
</comment>
<comment type="similarity">
    <text evidence="1">Belongs to the short-chain dehydrogenases/reductases (SDR) family.</text>
</comment>